<keyword evidence="2 8" id="KW-0645">Protease</keyword>
<evidence type="ECO:0000256" key="4">
    <source>
        <dbReference type="ARBA" id="ARBA00022807"/>
    </source>
</evidence>
<evidence type="ECO:0000313" key="9">
    <source>
        <dbReference type="Proteomes" id="UP000824175"/>
    </source>
</evidence>
<evidence type="ECO:0000256" key="2">
    <source>
        <dbReference type="ARBA" id="ARBA00022670"/>
    </source>
</evidence>
<evidence type="ECO:0000256" key="5">
    <source>
        <dbReference type="ARBA" id="ARBA00044503"/>
    </source>
</evidence>
<dbReference type="PANTHER" id="PTHR39178:SF1">
    <property type="entry name" value="RIBOSOMAL-PROCESSING CYSTEINE PROTEASE PRP"/>
    <property type="match status" value="1"/>
</dbReference>
<keyword evidence="4" id="KW-0788">Thiol protease</keyword>
<dbReference type="GO" id="GO:0006508">
    <property type="term" value="P:proteolysis"/>
    <property type="evidence" value="ECO:0007669"/>
    <property type="project" value="UniProtKB-KW"/>
</dbReference>
<dbReference type="Pfam" id="PF04327">
    <property type="entry name" value="Peptidase_Prp"/>
    <property type="match status" value="1"/>
</dbReference>
<dbReference type="Gene3D" id="3.30.70.1490">
    <property type="entry name" value="Cysteine protease Prp"/>
    <property type="match status" value="1"/>
</dbReference>
<dbReference type="CDD" id="cd16332">
    <property type="entry name" value="Prp-like"/>
    <property type="match status" value="1"/>
</dbReference>
<dbReference type="EMBL" id="DVMJ01000009">
    <property type="protein sequence ID" value="HIU12750.1"/>
    <property type="molecule type" value="Genomic_DNA"/>
</dbReference>
<dbReference type="GO" id="GO:0008234">
    <property type="term" value="F:cysteine-type peptidase activity"/>
    <property type="evidence" value="ECO:0007669"/>
    <property type="project" value="UniProtKB-KW"/>
</dbReference>
<dbReference type="InterPro" id="IPR007422">
    <property type="entry name" value="Peptidase_Prp"/>
</dbReference>
<dbReference type="PANTHER" id="PTHR39178">
    <property type="entry name" value="HYPOTHETICAL RIBOSOME-ASSOCIATED PROTEIN"/>
    <property type="match status" value="1"/>
</dbReference>
<feature type="transmembrane region" description="Helical" evidence="7">
    <location>
        <begin position="31"/>
        <end position="52"/>
    </location>
</feature>
<keyword evidence="1" id="KW-0690">Ribosome biogenesis</keyword>
<evidence type="ECO:0000256" key="6">
    <source>
        <dbReference type="ARBA" id="ARBA00044538"/>
    </source>
</evidence>
<evidence type="ECO:0000256" key="3">
    <source>
        <dbReference type="ARBA" id="ARBA00022801"/>
    </source>
</evidence>
<comment type="similarity">
    <text evidence="5">Belongs to the Prp family.</text>
</comment>
<reference evidence="8" key="2">
    <citation type="journal article" date="2021" name="PeerJ">
        <title>Extensive microbial diversity within the chicken gut microbiome revealed by metagenomics and culture.</title>
        <authorList>
            <person name="Gilroy R."/>
            <person name="Ravi A."/>
            <person name="Getino M."/>
            <person name="Pursley I."/>
            <person name="Horton D.L."/>
            <person name="Alikhan N.F."/>
            <person name="Baker D."/>
            <person name="Gharbi K."/>
            <person name="Hall N."/>
            <person name="Watson M."/>
            <person name="Adriaenssens E.M."/>
            <person name="Foster-Nyarko E."/>
            <person name="Jarju S."/>
            <person name="Secka A."/>
            <person name="Antonio M."/>
            <person name="Oren A."/>
            <person name="Chaudhuri R.R."/>
            <person name="La Ragione R."/>
            <person name="Hildebrand F."/>
            <person name="Pallen M.J."/>
        </authorList>
    </citation>
    <scope>NUCLEOTIDE SEQUENCE</scope>
    <source>
        <strain evidence="8">CHK195-11698</strain>
    </source>
</reference>
<dbReference type="SUPFAM" id="SSF118010">
    <property type="entry name" value="TM1457-like"/>
    <property type="match status" value="1"/>
</dbReference>
<evidence type="ECO:0000313" key="8">
    <source>
        <dbReference type="EMBL" id="HIU12750.1"/>
    </source>
</evidence>
<evidence type="ECO:0000256" key="7">
    <source>
        <dbReference type="SAM" id="Phobius"/>
    </source>
</evidence>
<keyword evidence="3" id="KW-0378">Hydrolase</keyword>
<reference evidence="8" key="1">
    <citation type="submission" date="2020-10" db="EMBL/GenBank/DDBJ databases">
        <authorList>
            <person name="Gilroy R."/>
        </authorList>
    </citation>
    <scope>NUCLEOTIDE SEQUENCE</scope>
    <source>
        <strain evidence="8">CHK195-11698</strain>
    </source>
</reference>
<keyword evidence="7" id="KW-1133">Transmembrane helix</keyword>
<name>A0A9D1HLK1_9FIRM</name>
<keyword evidence="7" id="KW-0812">Transmembrane</keyword>
<gene>
    <name evidence="8" type="ORF">IAD15_01590</name>
</gene>
<dbReference type="Proteomes" id="UP000824175">
    <property type="component" value="Unassembled WGS sequence"/>
</dbReference>
<organism evidence="8 9">
    <name type="scientific">Candidatus Fimiplasma intestinipullorum</name>
    <dbReference type="NCBI Taxonomy" id="2840825"/>
    <lineage>
        <taxon>Bacteria</taxon>
        <taxon>Bacillati</taxon>
        <taxon>Bacillota</taxon>
        <taxon>Clostridia</taxon>
        <taxon>Eubacteriales</taxon>
        <taxon>Candidatus Fimiplasma</taxon>
    </lineage>
</organism>
<dbReference type="GO" id="GO:0042254">
    <property type="term" value="P:ribosome biogenesis"/>
    <property type="evidence" value="ECO:0007669"/>
    <property type="project" value="UniProtKB-KW"/>
</dbReference>
<keyword evidence="7" id="KW-0472">Membrane</keyword>
<comment type="caution">
    <text evidence="8">The sequence shown here is derived from an EMBL/GenBank/DDBJ whole genome shotgun (WGS) entry which is preliminary data.</text>
</comment>
<evidence type="ECO:0000256" key="1">
    <source>
        <dbReference type="ARBA" id="ARBA00022517"/>
    </source>
</evidence>
<dbReference type="AlphaFoldDB" id="A0A9D1HLK1"/>
<sequence>MIEVRILTQNKKIKAMQASGHALFARHGKDLVCAGVSAVLIGGFNAVILALGEDSSRFQVEMGEGEASLTLHDVDDRRVQVILETLEIQLKTIEEGYSKYINVIKQEVHAS</sequence>
<protein>
    <recommendedName>
        <fullName evidence="6">Ribosomal processing cysteine protease Prp</fullName>
    </recommendedName>
</protein>
<dbReference type="InterPro" id="IPR036764">
    <property type="entry name" value="Peptidase_Prp_sf"/>
</dbReference>
<accession>A0A9D1HLK1</accession>
<proteinExistence type="inferred from homology"/>